<geneLocation type="plasmid" evidence="2 4">
    <name>unnamed2</name>
</geneLocation>
<name>A0A3G8MB14_9HYPH</name>
<sequence length="197" mass="21295">MRWAPRSFPVKIHRHLNVADLADISPEELDQAEEEGALAGNRSYCDLRGCGWGVVSTALDIETKVIDRLKMADDVEAEMSAFEEERATAFDDEPALWGLDVGVASATIAISAYGSVPVSSCNAGAFGGCHSARYPYVAFFLPKELAPEIMRCAEAADIGLLCDESGLAQIYGQGEMDLVRFAQTAWQRSAAGEEEAR</sequence>
<dbReference type="Proteomes" id="UP000424673">
    <property type="component" value="Plasmid unnamed2"/>
</dbReference>
<gene>
    <name evidence="1" type="ORF">EHO51_19705</name>
    <name evidence="2" type="ORF">F7D13_17815</name>
</gene>
<dbReference type="EMBL" id="CP034088">
    <property type="protein sequence ID" value="AZG79037.1"/>
    <property type="molecule type" value="Genomic_DNA"/>
</dbReference>
<organism evidence="1 3">
    <name type="scientific">Methylocystis rosea</name>
    <dbReference type="NCBI Taxonomy" id="173366"/>
    <lineage>
        <taxon>Bacteria</taxon>
        <taxon>Pseudomonadati</taxon>
        <taxon>Pseudomonadota</taxon>
        <taxon>Alphaproteobacteria</taxon>
        <taxon>Hyphomicrobiales</taxon>
        <taxon>Methylocystaceae</taxon>
        <taxon>Methylocystis</taxon>
    </lineage>
</organism>
<dbReference type="AlphaFoldDB" id="A0A3G8MB14"/>
<evidence type="ECO:0000313" key="2">
    <source>
        <dbReference type="EMBL" id="QGM95939.1"/>
    </source>
</evidence>
<keyword evidence="1" id="KW-0614">Plasmid</keyword>
<evidence type="ECO:0000313" key="3">
    <source>
        <dbReference type="Proteomes" id="UP000273982"/>
    </source>
</evidence>
<reference evidence="2 4" key="2">
    <citation type="journal article" date="2021" name="AMB Express">
        <title>Isolation and characterisation of Methylocystis spp. for poly-3-hydroxybutyrate production using waste methane feedstocks.</title>
        <authorList>
            <person name="Rumah B.L."/>
            <person name="Stead C.E."/>
            <person name="Claxton Stevens B.H."/>
            <person name="Minton N.P."/>
            <person name="Grosse-Honebrink A."/>
            <person name="Zhang Y."/>
        </authorList>
    </citation>
    <scope>NUCLEOTIDE SEQUENCE [LARGE SCALE GENOMIC DNA]</scope>
    <source>
        <strain evidence="2 4">BRCS1</strain>
        <plasmid evidence="2 4">unnamed2</plasmid>
    </source>
</reference>
<geneLocation type="plasmid" evidence="1">
    <name>pGW6_2</name>
</geneLocation>
<evidence type="ECO:0000313" key="1">
    <source>
        <dbReference type="EMBL" id="AZG79037.1"/>
    </source>
</evidence>
<protein>
    <submittedName>
        <fullName evidence="1">Uncharacterized protein</fullName>
    </submittedName>
</protein>
<dbReference type="Proteomes" id="UP000273982">
    <property type="component" value="Plasmid pGW6_2"/>
</dbReference>
<dbReference type="KEGG" id="mros:EHO51_19705"/>
<dbReference type="RefSeq" id="WP_124740541.1">
    <property type="nucleotide sequence ID" value="NZ_CP034088.1"/>
</dbReference>
<evidence type="ECO:0000313" key="4">
    <source>
        <dbReference type="Proteomes" id="UP000424673"/>
    </source>
</evidence>
<proteinExistence type="predicted"/>
<keyword evidence="4" id="KW-1185">Reference proteome</keyword>
<accession>A0A3G8MB14</accession>
<geneLocation type="plasmid" evidence="3">
    <name>pgw6_2</name>
</geneLocation>
<dbReference type="EMBL" id="CP044330">
    <property type="protein sequence ID" value="QGM95939.1"/>
    <property type="molecule type" value="Genomic_DNA"/>
</dbReference>
<reference evidence="1 3" key="1">
    <citation type="submission" date="2018-11" db="EMBL/GenBank/DDBJ databases">
        <title>Genome squencing of methanotrophic bacteria isolated from alkaline groundwater in Korea.</title>
        <authorList>
            <person name="Nguyen L.N."/>
        </authorList>
    </citation>
    <scope>NUCLEOTIDE SEQUENCE [LARGE SCALE GENOMIC DNA]</scope>
    <source>
        <strain evidence="1 3">GW6</strain>
        <plasmid evidence="1">pGW6_2</plasmid>
        <plasmid evidence="3">pgw6_2</plasmid>
    </source>
</reference>